<evidence type="ECO:0000313" key="2">
    <source>
        <dbReference type="Proteomes" id="UP000217768"/>
    </source>
</evidence>
<comment type="caution">
    <text evidence="1">The sequence shown here is derived from an EMBL/GenBank/DDBJ whole genome shotgun (WGS) entry which is preliminary data.</text>
</comment>
<dbReference type="OrthoDB" id="4632424at2"/>
<name>A0A2A2ZFJ1_MYCAV</name>
<evidence type="ECO:0000313" key="1">
    <source>
        <dbReference type="EMBL" id="PBA25219.1"/>
    </source>
</evidence>
<proteinExistence type="predicted"/>
<accession>A0A2A2ZFJ1</accession>
<reference evidence="1 2" key="1">
    <citation type="submission" date="2017-08" db="EMBL/GenBank/DDBJ databases">
        <title>Phylogenetic analysis of Mycobacterium avium complex whole genomes.</title>
        <authorList>
            <person name="Caverly L.J."/>
            <person name="Spilker T."/>
            <person name="Lipuma J."/>
        </authorList>
    </citation>
    <scope>NUCLEOTIDE SEQUENCE [LARGE SCALE GENOMIC DNA]</scope>
    <source>
        <strain evidence="1 2">FLAC0165</strain>
    </source>
</reference>
<dbReference type="AlphaFoldDB" id="A0A2A2ZFJ1"/>
<organism evidence="1 2">
    <name type="scientific">Mycobacterium avium</name>
    <dbReference type="NCBI Taxonomy" id="1764"/>
    <lineage>
        <taxon>Bacteria</taxon>
        <taxon>Bacillati</taxon>
        <taxon>Actinomycetota</taxon>
        <taxon>Actinomycetes</taxon>
        <taxon>Mycobacteriales</taxon>
        <taxon>Mycobacteriaceae</taxon>
        <taxon>Mycobacterium</taxon>
        <taxon>Mycobacterium avium complex (MAC)</taxon>
    </lineage>
</organism>
<dbReference type="Proteomes" id="UP000217768">
    <property type="component" value="Unassembled WGS sequence"/>
</dbReference>
<dbReference type="EMBL" id="NSFD01000047">
    <property type="protein sequence ID" value="PBA25219.1"/>
    <property type="molecule type" value="Genomic_DNA"/>
</dbReference>
<sequence length="88" mass="9463">MICDTPGRVSEFVRHRPYDQGISKLLFRTSCISTSSEPLGVVFRAPADPRTTEPRGRGGTPEIGAELSKTGLRHPTAAGRESGGLPDR</sequence>
<gene>
    <name evidence="1" type="ORF">CKJ66_19175</name>
</gene>
<protein>
    <submittedName>
        <fullName evidence="1">Uncharacterized protein</fullName>
    </submittedName>
</protein>